<dbReference type="SUPFAM" id="SSF88713">
    <property type="entry name" value="Glycoside hydrolase/deacetylase"/>
    <property type="match status" value="1"/>
</dbReference>
<dbReference type="PROSITE" id="PS51677">
    <property type="entry name" value="NODB"/>
    <property type="match status" value="1"/>
</dbReference>
<evidence type="ECO:0000313" key="17">
    <source>
        <dbReference type="Proteomes" id="UP001498398"/>
    </source>
</evidence>
<accession>A0ABR1JJC6</accession>
<evidence type="ECO:0000256" key="8">
    <source>
        <dbReference type="ARBA" id="ARBA00023285"/>
    </source>
</evidence>
<keyword evidence="4" id="KW-0336">GPI-anchor</keyword>
<evidence type="ECO:0000256" key="1">
    <source>
        <dbReference type="ARBA" id="ARBA00001941"/>
    </source>
</evidence>
<dbReference type="Gene3D" id="3.20.20.370">
    <property type="entry name" value="Glycoside hydrolase/deacetylase"/>
    <property type="match status" value="1"/>
</dbReference>
<dbReference type="EC" id="3.5.1.41" evidence="12"/>
<evidence type="ECO:0000256" key="14">
    <source>
        <dbReference type="SAM" id="Phobius"/>
    </source>
</evidence>
<gene>
    <name evidence="16" type="ORF">VKT23_008477</name>
</gene>
<comment type="catalytic activity">
    <reaction evidence="13">
        <text>[(1-&gt;4)-N-acetyl-beta-D-glucosaminyl](n) + n H2O = chitosan + n acetate</text>
        <dbReference type="Rhea" id="RHEA:10464"/>
        <dbReference type="Rhea" id="RHEA-COMP:9593"/>
        <dbReference type="Rhea" id="RHEA-COMP:9597"/>
        <dbReference type="ChEBI" id="CHEBI:15377"/>
        <dbReference type="ChEBI" id="CHEBI:17029"/>
        <dbReference type="ChEBI" id="CHEBI:30089"/>
        <dbReference type="ChEBI" id="CHEBI:57704"/>
        <dbReference type="EC" id="3.5.1.41"/>
    </reaction>
    <physiologicalReaction direction="left-to-right" evidence="13">
        <dbReference type="Rhea" id="RHEA:10465"/>
    </physiologicalReaction>
</comment>
<evidence type="ECO:0000313" key="16">
    <source>
        <dbReference type="EMBL" id="KAK7461298.1"/>
    </source>
</evidence>
<dbReference type="EMBL" id="JBANRG010000013">
    <property type="protein sequence ID" value="KAK7461298.1"/>
    <property type="molecule type" value="Genomic_DNA"/>
</dbReference>
<keyword evidence="9" id="KW-0449">Lipoprotein</keyword>
<protein>
    <recommendedName>
        <fullName evidence="12">chitin deacetylase</fullName>
        <ecNumber evidence="12">3.5.1.41</ecNumber>
    </recommendedName>
</protein>
<keyword evidence="17" id="KW-1185">Reference proteome</keyword>
<evidence type="ECO:0000259" key="15">
    <source>
        <dbReference type="PROSITE" id="PS51677"/>
    </source>
</evidence>
<evidence type="ECO:0000256" key="9">
    <source>
        <dbReference type="ARBA" id="ARBA00023288"/>
    </source>
</evidence>
<feature type="transmembrane region" description="Helical" evidence="14">
    <location>
        <begin position="154"/>
        <end position="176"/>
    </location>
</feature>
<dbReference type="PANTHER" id="PTHR10587">
    <property type="entry name" value="GLYCOSYL TRANSFERASE-RELATED"/>
    <property type="match status" value="1"/>
</dbReference>
<keyword evidence="7" id="KW-0119">Carbohydrate metabolism</keyword>
<dbReference type="Proteomes" id="UP001498398">
    <property type="component" value="Unassembled WGS sequence"/>
</dbReference>
<feature type="domain" description="NodB homology" evidence="15">
    <location>
        <begin position="1"/>
        <end position="121"/>
    </location>
</feature>
<comment type="subcellular location">
    <subcellularLocation>
        <location evidence="2">Cell membrane</location>
        <topology evidence="2">Lipid-anchor</topology>
        <topology evidence="2">GPI-anchor</topology>
    </subcellularLocation>
</comment>
<keyword evidence="14" id="KW-1133">Transmembrane helix</keyword>
<keyword evidence="11" id="KW-0624">Polysaccharide degradation</keyword>
<name>A0ABR1JJC6_9AGAR</name>
<evidence type="ECO:0000256" key="3">
    <source>
        <dbReference type="ARBA" id="ARBA00022475"/>
    </source>
</evidence>
<evidence type="ECO:0000256" key="11">
    <source>
        <dbReference type="ARBA" id="ARBA00023326"/>
    </source>
</evidence>
<evidence type="ECO:0000256" key="10">
    <source>
        <dbReference type="ARBA" id="ARBA00023316"/>
    </source>
</evidence>
<dbReference type="PANTHER" id="PTHR10587:SF98">
    <property type="entry name" value="CHITIN DEACETYLASE"/>
    <property type="match status" value="1"/>
</dbReference>
<keyword evidence="3" id="KW-1003">Cell membrane</keyword>
<reference evidence="16 17" key="1">
    <citation type="submission" date="2024-01" db="EMBL/GenBank/DDBJ databases">
        <title>A draft genome for the cacao thread blight pathogen Marasmiellus scandens.</title>
        <authorList>
            <person name="Baruah I.K."/>
            <person name="Leung J."/>
            <person name="Bukari Y."/>
            <person name="Amoako-Attah I."/>
            <person name="Meinhardt L.W."/>
            <person name="Bailey B.A."/>
            <person name="Cohen S.P."/>
        </authorList>
    </citation>
    <scope>NUCLEOTIDE SEQUENCE [LARGE SCALE GENOMIC DNA]</scope>
    <source>
        <strain evidence="16 17">GH-19</strain>
    </source>
</reference>
<keyword evidence="8" id="KW-0170">Cobalt</keyword>
<evidence type="ECO:0000256" key="4">
    <source>
        <dbReference type="ARBA" id="ARBA00022622"/>
    </source>
</evidence>
<evidence type="ECO:0000256" key="13">
    <source>
        <dbReference type="ARBA" id="ARBA00048494"/>
    </source>
</evidence>
<keyword evidence="14" id="KW-0812">Transmembrane</keyword>
<dbReference type="InterPro" id="IPR050248">
    <property type="entry name" value="Polysacc_deacetylase_ArnD"/>
</dbReference>
<evidence type="ECO:0000256" key="6">
    <source>
        <dbReference type="ARBA" id="ARBA00023136"/>
    </source>
</evidence>
<keyword evidence="6 14" id="KW-0472">Membrane</keyword>
<evidence type="ECO:0000256" key="12">
    <source>
        <dbReference type="ARBA" id="ARBA00024056"/>
    </source>
</evidence>
<comment type="cofactor">
    <cofactor evidence="1">
        <name>Co(2+)</name>
        <dbReference type="ChEBI" id="CHEBI:48828"/>
    </cofactor>
</comment>
<sequence length="183" mass="20193">MQAIKLVVGVTPTCWRPPFGDVDDRIRSIANALGLRTILWKHDSFDWQAGQGGVTTDTVDGNYQSLVNDAIDGSFANAGAIMLTHELNNFTMSEAIKFYDQLADAFENIVPVGVAYNITQPYVETNYSQPAFEEYINSQSHQHQHSTESQTTSAALVISPHFPALTIVLGAVFYLFDSILMIC</sequence>
<keyword evidence="4" id="KW-0325">Glycoprotein</keyword>
<evidence type="ECO:0000256" key="2">
    <source>
        <dbReference type="ARBA" id="ARBA00004609"/>
    </source>
</evidence>
<dbReference type="InterPro" id="IPR002509">
    <property type="entry name" value="NODB_dom"/>
</dbReference>
<proteinExistence type="predicted"/>
<dbReference type="InterPro" id="IPR011330">
    <property type="entry name" value="Glyco_hydro/deAcase_b/a-brl"/>
</dbReference>
<evidence type="ECO:0000256" key="5">
    <source>
        <dbReference type="ARBA" id="ARBA00023024"/>
    </source>
</evidence>
<comment type="caution">
    <text evidence="16">The sequence shown here is derived from an EMBL/GenBank/DDBJ whole genome shotgun (WGS) entry which is preliminary data.</text>
</comment>
<keyword evidence="10" id="KW-0961">Cell wall biogenesis/degradation</keyword>
<organism evidence="16 17">
    <name type="scientific">Marasmiellus scandens</name>
    <dbReference type="NCBI Taxonomy" id="2682957"/>
    <lineage>
        <taxon>Eukaryota</taxon>
        <taxon>Fungi</taxon>
        <taxon>Dikarya</taxon>
        <taxon>Basidiomycota</taxon>
        <taxon>Agaricomycotina</taxon>
        <taxon>Agaricomycetes</taxon>
        <taxon>Agaricomycetidae</taxon>
        <taxon>Agaricales</taxon>
        <taxon>Marasmiineae</taxon>
        <taxon>Omphalotaceae</taxon>
        <taxon>Marasmiellus</taxon>
    </lineage>
</organism>
<evidence type="ECO:0000256" key="7">
    <source>
        <dbReference type="ARBA" id="ARBA00023277"/>
    </source>
</evidence>
<keyword evidence="5" id="KW-0146">Chitin degradation</keyword>